<accession>A0A7S0ZP31</accession>
<protein>
    <recommendedName>
        <fullName evidence="2">ATP-grasp domain-containing protein</fullName>
    </recommendedName>
</protein>
<evidence type="ECO:0000313" key="3">
    <source>
        <dbReference type="EMBL" id="CAD8827884.1"/>
    </source>
</evidence>
<dbReference type="EMBL" id="HBFQ01003227">
    <property type="protein sequence ID" value="CAD8827884.1"/>
    <property type="molecule type" value="Transcribed_RNA"/>
</dbReference>
<name>A0A7S0ZP31_NOCSC</name>
<dbReference type="InterPro" id="IPR011761">
    <property type="entry name" value="ATP-grasp"/>
</dbReference>
<reference evidence="3" key="1">
    <citation type="submission" date="2021-01" db="EMBL/GenBank/DDBJ databases">
        <authorList>
            <person name="Corre E."/>
            <person name="Pelletier E."/>
            <person name="Niang G."/>
            <person name="Scheremetjew M."/>
            <person name="Finn R."/>
            <person name="Kale V."/>
            <person name="Holt S."/>
            <person name="Cochrane G."/>
            <person name="Meng A."/>
            <person name="Brown T."/>
            <person name="Cohen L."/>
        </authorList>
    </citation>
    <scope>NUCLEOTIDE SEQUENCE</scope>
</reference>
<dbReference type="SUPFAM" id="SSF56059">
    <property type="entry name" value="Glutathione synthetase ATP-binding domain-like"/>
    <property type="match status" value="1"/>
</dbReference>
<feature type="domain" description="ATP-grasp" evidence="2">
    <location>
        <begin position="47"/>
        <end position="261"/>
    </location>
</feature>
<keyword evidence="1" id="KW-0067">ATP-binding</keyword>
<dbReference type="PROSITE" id="PS50975">
    <property type="entry name" value="ATP_GRASP"/>
    <property type="match status" value="1"/>
</dbReference>
<dbReference type="GO" id="GO:0046872">
    <property type="term" value="F:metal ion binding"/>
    <property type="evidence" value="ECO:0007669"/>
    <property type="project" value="InterPro"/>
</dbReference>
<evidence type="ECO:0000259" key="2">
    <source>
        <dbReference type="PROSITE" id="PS50975"/>
    </source>
</evidence>
<gene>
    <name evidence="3" type="ORF">NSCI0253_LOCUS2230</name>
</gene>
<sequence length="267" mass="28061">MNLVSDTAAPHLQRRLIAAMRAAEAAGVPVINGVSAHAACAAKVAQHALLLLARLPAPATIVVPTGSGAVLAAAVKAAELRYPLLLKPNAGGFGQGIARFSSETALQNEKDGSDRFSAFGDDGLALLQEQMTARLGEVGRIWVLGGTILCAVRAPAMRVDDTGPESASGCMANSQSAVAARAWAPPPSICQEVLRLAELAGATWGSVELMWPESHEENKYVYFDLNLSCVSSLPDPALVADPDNVWAPGFEPYREMARYVSETMAKP</sequence>
<proteinExistence type="predicted"/>
<keyword evidence="1" id="KW-0547">Nucleotide-binding</keyword>
<evidence type="ECO:0000256" key="1">
    <source>
        <dbReference type="PROSITE-ProRule" id="PRU00409"/>
    </source>
</evidence>
<dbReference type="GO" id="GO:0005524">
    <property type="term" value="F:ATP binding"/>
    <property type="evidence" value="ECO:0007669"/>
    <property type="project" value="UniProtKB-UniRule"/>
</dbReference>
<dbReference type="Gene3D" id="3.30.470.20">
    <property type="entry name" value="ATP-grasp fold, B domain"/>
    <property type="match status" value="1"/>
</dbReference>
<organism evidence="3">
    <name type="scientific">Noctiluca scintillans</name>
    <name type="common">Sea sparkle</name>
    <name type="synonym">Red tide dinoflagellate</name>
    <dbReference type="NCBI Taxonomy" id="2966"/>
    <lineage>
        <taxon>Eukaryota</taxon>
        <taxon>Sar</taxon>
        <taxon>Alveolata</taxon>
        <taxon>Dinophyceae</taxon>
        <taxon>Noctilucales</taxon>
        <taxon>Noctilucaceae</taxon>
        <taxon>Noctiluca</taxon>
    </lineage>
</organism>
<dbReference type="AlphaFoldDB" id="A0A7S0ZP31"/>